<dbReference type="InterPro" id="IPR051827">
    <property type="entry name" value="Cas4_exonuclease"/>
</dbReference>
<evidence type="ECO:0000256" key="5">
    <source>
        <dbReference type="ARBA" id="ARBA00022722"/>
    </source>
</evidence>
<dbReference type="EC" id="3.1.12.1" evidence="3 13"/>
<evidence type="ECO:0000256" key="2">
    <source>
        <dbReference type="ARBA" id="ARBA00009189"/>
    </source>
</evidence>
<evidence type="ECO:0000256" key="10">
    <source>
        <dbReference type="ARBA" id="ARBA00023014"/>
    </source>
</evidence>
<evidence type="ECO:0000256" key="9">
    <source>
        <dbReference type="ARBA" id="ARBA00023004"/>
    </source>
</evidence>
<dbReference type="OrthoDB" id="10444at2157"/>
<keyword evidence="9 13" id="KW-0408">Iron</keyword>
<protein>
    <recommendedName>
        <fullName evidence="4 13">CRISPR-associated exonuclease Cas4</fullName>
        <ecNumber evidence="3 13">3.1.12.1</ecNumber>
    </recommendedName>
</protein>
<keyword evidence="8 13" id="KW-0269">Exonuclease</keyword>
<keyword evidence="11 13" id="KW-0051">Antiviral defense</keyword>
<evidence type="ECO:0000256" key="3">
    <source>
        <dbReference type="ARBA" id="ARBA00012768"/>
    </source>
</evidence>
<dbReference type="Proteomes" id="UP000053352">
    <property type="component" value="Unassembled WGS sequence"/>
</dbReference>
<evidence type="ECO:0000256" key="1">
    <source>
        <dbReference type="ARBA" id="ARBA00001936"/>
    </source>
</evidence>
<comment type="cofactor">
    <cofactor evidence="13">
        <name>Mg(2+)</name>
        <dbReference type="ChEBI" id="CHEBI:18420"/>
    </cofactor>
    <cofactor evidence="13">
        <name>Mn(2+)</name>
        <dbReference type="ChEBI" id="CHEBI:29035"/>
    </cofactor>
    <text evidence="13">Mg(2+) or Mn(2+) required for ssDNA cleavage activity.</text>
</comment>
<sequence>MGIVSELYKAKQRDFSERLREMTDPRVVYVTDLVSCSYKRVMRLQFPLLSFRFEPSLVLGDLVHAGLGSLLASRGWETEVPIERKYIIDGEEYILKGRIDLLKRNDDGKPHTIVEIKTSRELPENSPREHHIMQLRIYMELTGAKRGYLLYVTPDRLVEFEVEPSSVDVEALLRETIYNLRAPRYDWECRYCSYRKICPFARLGRHS</sequence>
<evidence type="ECO:0000256" key="7">
    <source>
        <dbReference type="ARBA" id="ARBA00022801"/>
    </source>
</evidence>
<gene>
    <name evidence="15" type="ORF">CF15_03680</name>
</gene>
<proteinExistence type="inferred from homology"/>
<feature type="domain" description="PD-(D/E)XK endonuclease-like" evidence="14">
    <location>
        <begin position="77"/>
        <end position="199"/>
    </location>
</feature>
<dbReference type="PANTHER" id="PTHR36531:SF2">
    <property type="entry name" value="CRISPR-ASSOCIATED EXONUCLEASE CAS4"/>
    <property type="match status" value="1"/>
</dbReference>
<comment type="function">
    <text evidence="13">CRISPR (clustered regularly interspaced short palindromic repeat) is an adaptive immune system that provides protection against mobile genetic elements (viruses, transposable elements and conjugative plasmids). CRISPR clusters contain sequences complementary to antecedent mobile elements and target invading nucleic acids. CRISPR clusters are transcribed and processed into CRISPR RNA (crRNA).</text>
</comment>
<keyword evidence="10 13" id="KW-0411">Iron-sulfur</keyword>
<reference evidence="15 16" key="1">
    <citation type="submission" date="2015-11" db="EMBL/GenBank/DDBJ databases">
        <title>Genome sequence of Pyrodictium occultum PL-19, a marine hyperthermophilic archaeon isolated from Volcano, Italy.</title>
        <authorList>
            <person name="Utturkar S."/>
            <person name="Huber H."/>
            <person name="Leptihn S."/>
            <person name="Brown S."/>
            <person name="Stetter K.O."/>
            <person name="Podar M."/>
        </authorList>
    </citation>
    <scope>NUCLEOTIDE SEQUENCE [LARGE SCALE GENOMIC DNA]</scope>
    <source>
        <strain evidence="15 16">PL-19</strain>
    </source>
</reference>
<comment type="cofactor">
    <cofactor evidence="1">
        <name>Mn(2+)</name>
        <dbReference type="ChEBI" id="CHEBI:29035"/>
    </cofactor>
</comment>
<dbReference type="InterPro" id="IPR013343">
    <property type="entry name" value="CRISPR-assoc_prot_Cas4"/>
</dbReference>
<keyword evidence="16" id="KW-1185">Reference proteome</keyword>
<dbReference type="GO" id="GO:0046872">
    <property type="term" value="F:metal ion binding"/>
    <property type="evidence" value="ECO:0007669"/>
    <property type="project" value="UniProtKB-KW"/>
</dbReference>
<comment type="cofactor">
    <cofactor evidence="13">
        <name>iron-sulfur cluster</name>
        <dbReference type="ChEBI" id="CHEBI:30408"/>
    </cofactor>
</comment>
<dbReference type="GO" id="GO:0004527">
    <property type="term" value="F:exonuclease activity"/>
    <property type="evidence" value="ECO:0007669"/>
    <property type="project" value="UniProtKB-KW"/>
</dbReference>
<dbReference type="GO" id="GO:0051607">
    <property type="term" value="P:defense response to virus"/>
    <property type="evidence" value="ECO:0007669"/>
    <property type="project" value="UniProtKB-KW"/>
</dbReference>
<accession>A0A0V8RV31</accession>
<organism evidence="15 16">
    <name type="scientific">Pyrodictium occultum</name>
    <dbReference type="NCBI Taxonomy" id="2309"/>
    <lineage>
        <taxon>Archaea</taxon>
        <taxon>Thermoproteota</taxon>
        <taxon>Thermoprotei</taxon>
        <taxon>Desulfurococcales</taxon>
        <taxon>Pyrodictiaceae</taxon>
        <taxon>Pyrodictium</taxon>
    </lineage>
</organism>
<dbReference type="InterPro" id="IPR038726">
    <property type="entry name" value="PDDEXK_AddAB-type"/>
</dbReference>
<evidence type="ECO:0000256" key="13">
    <source>
        <dbReference type="RuleBase" id="RU365022"/>
    </source>
</evidence>
<name>A0A0V8RV31_PYROC</name>
<evidence type="ECO:0000313" key="16">
    <source>
        <dbReference type="Proteomes" id="UP000053352"/>
    </source>
</evidence>
<dbReference type="EMBL" id="LNTB01000001">
    <property type="protein sequence ID" value="KSW11908.1"/>
    <property type="molecule type" value="Genomic_DNA"/>
</dbReference>
<comment type="caution">
    <text evidence="15">The sequence shown here is derived from an EMBL/GenBank/DDBJ whole genome shotgun (WGS) entry which is preliminary data.</text>
</comment>
<evidence type="ECO:0000259" key="14">
    <source>
        <dbReference type="Pfam" id="PF12705"/>
    </source>
</evidence>
<keyword evidence="7 13" id="KW-0378">Hydrolase</keyword>
<dbReference type="RefSeq" id="WP_058370587.1">
    <property type="nucleotide sequence ID" value="NZ_LNTB01000001.1"/>
</dbReference>
<evidence type="ECO:0000256" key="8">
    <source>
        <dbReference type="ARBA" id="ARBA00022839"/>
    </source>
</evidence>
<dbReference type="STRING" id="2309.CF15_03680"/>
<evidence type="ECO:0000313" key="15">
    <source>
        <dbReference type="EMBL" id="KSW11908.1"/>
    </source>
</evidence>
<dbReference type="PANTHER" id="PTHR36531">
    <property type="entry name" value="CRISPR-ASSOCIATED EXONUCLEASE CAS4"/>
    <property type="match status" value="1"/>
</dbReference>
<keyword evidence="5 13" id="KW-0540">Nuclease</keyword>
<dbReference type="GO" id="GO:0051536">
    <property type="term" value="F:iron-sulfur cluster binding"/>
    <property type="evidence" value="ECO:0007669"/>
    <property type="project" value="UniProtKB-KW"/>
</dbReference>
<keyword evidence="12 13" id="KW-0464">Manganese</keyword>
<evidence type="ECO:0000256" key="12">
    <source>
        <dbReference type="ARBA" id="ARBA00023211"/>
    </source>
</evidence>
<comment type="similarity">
    <text evidence="2 13">Belongs to the CRISPR-associated exonuclease Cas4 family.</text>
</comment>
<evidence type="ECO:0000256" key="6">
    <source>
        <dbReference type="ARBA" id="ARBA00022723"/>
    </source>
</evidence>
<evidence type="ECO:0000256" key="11">
    <source>
        <dbReference type="ARBA" id="ARBA00023118"/>
    </source>
</evidence>
<dbReference type="Gene3D" id="3.90.320.10">
    <property type="match status" value="1"/>
</dbReference>
<dbReference type="Pfam" id="PF12705">
    <property type="entry name" value="PDDEXK_1"/>
    <property type="match status" value="1"/>
</dbReference>
<dbReference type="InterPro" id="IPR011604">
    <property type="entry name" value="PDDEXK-like_dom_sf"/>
</dbReference>
<dbReference type="NCBIfam" id="TIGR00372">
    <property type="entry name" value="cas4"/>
    <property type="match status" value="1"/>
</dbReference>
<evidence type="ECO:0000256" key="4">
    <source>
        <dbReference type="ARBA" id="ARBA00020049"/>
    </source>
</evidence>
<keyword evidence="6 13" id="KW-0479">Metal-binding</keyword>
<dbReference type="AlphaFoldDB" id="A0A0V8RV31"/>